<dbReference type="EMBL" id="FQTY01000027">
    <property type="protein sequence ID" value="SHF19499.1"/>
    <property type="molecule type" value="Genomic_DNA"/>
</dbReference>
<reference evidence="3" key="1">
    <citation type="submission" date="2016-11" db="EMBL/GenBank/DDBJ databases">
        <authorList>
            <person name="Varghese N."/>
            <person name="Submissions S."/>
        </authorList>
    </citation>
    <scope>NUCLEOTIDE SEQUENCE [LARGE SCALE GENOMIC DNA]</scope>
    <source>
        <strain evidence="3">DSM 18095</strain>
    </source>
</reference>
<dbReference type="AlphaFoldDB" id="A0A1M4ZN80"/>
<feature type="domain" description="Bacterial Ig-like" evidence="1">
    <location>
        <begin position="58"/>
        <end position="159"/>
    </location>
</feature>
<dbReference type="Proteomes" id="UP000184114">
    <property type="component" value="Unassembled WGS sequence"/>
</dbReference>
<dbReference type="RefSeq" id="WP_072977986.1">
    <property type="nucleotide sequence ID" value="NZ_FQTY01000027.1"/>
</dbReference>
<dbReference type="GeneID" id="90995433"/>
<organism evidence="2 3">
    <name type="scientific">Tissierella praeacuta DSM 18095</name>
    <dbReference type="NCBI Taxonomy" id="1123404"/>
    <lineage>
        <taxon>Bacteria</taxon>
        <taxon>Bacillati</taxon>
        <taxon>Bacillota</taxon>
        <taxon>Tissierellia</taxon>
        <taxon>Tissierellales</taxon>
        <taxon>Tissierellaceae</taxon>
        <taxon>Tissierella</taxon>
    </lineage>
</organism>
<evidence type="ECO:0000313" key="2">
    <source>
        <dbReference type="EMBL" id="SHF19499.1"/>
    </source>
</evidence>
<sequence length="161" mass="18593">MKRIIVLFIVCVIYCSGCQQRNDSGSEILQEINNEKSNSMKQVDSEQNISVDDVTMVINNYENIITMEMKDITVDIINNSGDTISVGYNYKVQHFNKNVWEDVPLSVSYEDILYDIDHGNKKSFVCSLEGIQFYQGGEYRIVKTIYTEQETYDLSVDFHVK</sequence>
<gene>
    <name evidence="2" type="ORF">SAMN02745784_03129</name>
</gene>
<proteinExistence type="predicted"/>
<accession>A0A1M4ZN80</accession>
<name>A0A1M4ZN80_9FIRM</name>
<protein>
    <recommendedName>
        <fullName evidence="1">Bacterial Ig-like domain-containing protein</fullName>
    </recommendedName>
</protein>
<keyword evidence="3" id="KW-1185">Reference proteome</keyword>
<dbReference type="Pfam" id="PF20251">
    <property type="entry name" value="Big_14"/>
    <property type="match status" value="1"/>
</dbReference>
<dbReference type="InterPro" id="IPR046878">
    <property type="entry name" value="Big_14"/>
</dbReference>
<evidence type="ECO:0000313" key="3">
    <source>
        <dbReference type="Proteomes" id="UP000184114"/>
    </source>
</evidence>
<evidence type="ECO:0000259" key="1">
    <source>
        <dbReference type="Pfam" id="PF20251"/>
    </source>
</evidence>